<dbReference type="Proteomes" id="UP000054324">
    <property type="component" value="Unassembled WGS sequence"/>
</dbReference>
<evidence type="ECO:0000313" key="2">
    <source>
        <dbReference type="Proteomes" id="UP000054324"/>
    </source>
</evidence>
<dbReference type="KEGG" id="ovi:T265_04995"/>
<evidence type="ECO:0000313" key="1">
    <source>
        <dbReference type="EMBL" id="KER28083.1"/>
    </source>
</evidence>
<gene>
    <name evidence="1" type="ORF">T265_04995</name>
</gene>
<reference evidence="1 2" key="1">
    <citation type="submission" date="2013-11" db="EMBL/GenBank/DDBJ databases">
        <title>Opisthorchis viverrini - life in the bile duct.</title>
        <authorList>
            <person name="Young N.D."/>
            <person name="Nagarajan N."/>
            <person name="Lin S.J."/>
            <person name="Korhonen P.K."/>
            <person name="Jex A.R."/>
            <person name="Hall R.S."/>
            <person name="Safavi-Hemami H."/>
            <person name="Kaewkong W."/>
            <person name="Bertrand D."/>
            <person name="Gao S."/>
            <person name="Seet Q."/>
            <person name="Wongkham S."/>
            <person name="Teh B.T."/>
            <person name="Wongkham C."/>
            <person name="Intapan P.M."/>
            <person name="Maleewong W."/>
            <person name="Yang X."/>
            <person name="Hu M."/>
            <person name="Wang Z."/>
            <person name="Hofmann A."/>
            <person name="Sternberg P.W."/>
            <person name="Tan P."/>
            <person name="Wang J."/>
            <person name="Gasser R.B."/>
        </authorList>
    </citation>
    <scope>NUCLEOTIDE SEQUENCE [LARGE SCALE GENOMIC DNA]</scope>
</reference>
<dbReference type="EMBL" id="KL596707">
    <property type="protein sequence ID" value="KER28083.1"/>
    <property type="molecule type" value="Genomic_DNA"/>
</dbReference>
<organism evidence="1 2">
    <name type="scientific">Opisthorchis viverrini</name>
    <name type="common">Southeast Asian liver fluke</name>
    <dbReference type="NCBI Taxonomy" id="6198"/>
    <lineage>
        <taxon>Eukaryota</taxon>
        <taxon>Metazoa</taxon>
        <taxon>Spiralia</taxon>
        <taxon>Lophotrochozoa</taxon>
        <taxon>Platyhelminthes</taxon>
        <taxon>Trematoda</taxon>
        <taxon>Digenea</taxon>
        <taxon>Opisthorchiida</taxon>
        <taxon>Opisthorchiata</taxon>
        <taxon>Opisthorchiidae</taxon>
        <taxon>Opisthorchis</taxon>
    </lineage>
</organism>
<accession>A0A074ZL53</accession>
<sequence>MSERDGQAVVENELPAHSGTSVEVLPPPSAIPLVIYRFRYVQPVHVKDENLNAIKDWPVMGLRIRYLRTVLISSPSQELEEMDEETVVAVAGSTRAFLLAEPDAPVAESVVSVRRRLTAPVVSTASPLSATVADEGPWIDSESFCNSAVFLELFFAFSSTSTSESELEEE</sequence>
<dbReference type="GeneID" id="20319177"/>
<dbReference type="AlphaFoldDB" id="A0A074ZL53"/>
<proteinExistence type="predicted"/>
<name>A0A074ZL53_OPIVI</name>
<dbReference type="CTD" id="20319177"/>
<protein>
    <submittedName>
        <fullName evidence="1">Uncharacterized protein</fullName>
    </submittedName>
</protein>
<dbReference type="RefSeq" id="XP_009168149.1">
    <property type="nucleotide sequence ID" value="XM_009169885.1"/>
</dbReference>
<keyword evidence="2" id="KW-1185">Reference proteome</keyword>